<reference evidence="3" key="1">
    <citation type="journal article" date="2019" name="Int. J. Syst. Evol. Microbiol.">
        <title>The Global Catalogue of Microorganisms (GCM) 10K type strain sequencing project: providing services to taxonomists for standard genome sequencing and annotation.</title>
        <authorList>
            <consortium name="The Broad Institute Genomics Platform"/>
            <consortium name="The Broad Institute Genome Sequencing Center for Infectious Disease"/>
            <person name="Wu L."/>
            <person name="Ma J."/>
        </authorList>
    </citation>
    <scope>NUCLEOTIDE SEQUENCE [LARGE SCALE GENOMIC DNA]</scope>
    <source>
        <strain evidence="3">KACC 13778</strain>
    </source>
</reference>
<evidence type="ECO:0000313" key="3">
    <source>
        <dbReference type="Proteomes" id="UP001595956"/>
    </source>
</evidence>
<proteinExistence type="predicted"/>
<name>A0ABW0N6D1_9ACTN</name>
<organism evidence="2 3">
    <name type="scientific">Nocardioides caricicola</name>
    <dbReference type="NCBI Taxonomy" id="634770"/>
    <lineage>
        <taxon>Bacteria</taxon>
        <taxon>Bacillati</taxon>
        <taxon>Actinomycetota</taxon>
        <taxon>Actinomycetes</taxon>
        <taxon>Propionibacteriales</taxon>
        <taxon>Nocardioidaceae</taxon>
        <taxon>Nocardioides</taxon>
    </lineage>
</organism>
<feature type="region of interest" description="Disordered" evidence="1">
    <location>
        <begin position="31"/>
        <end position="53"/>
    </location>
</feature>
<dbReference type="RefSeq" id="WP_345173842.1">
    <property type="nucleotide sequence ID" value="NZ_BAABFQ010000005.1"/>
</dbReference>
<dbReference type="Proteomes" id="UP001595956">
    <property type="component" value="Unassembled WGS sequence"/>
</dbReference>
<evidence type="ECO:0000256" key="1">
    <source>
        <dbReference type="SAM" id="MobiDB-lite"/>
    </source>
</evidence>
<protein>
    <submittedName>
        <fullName evidence="2">Uncharacterized protein</fullName>
    </submittedName>
</protein>
<sequence>MTRRRLRVRTDMKLMRAVAAAGVAKKLYDESRKPENQARIKAAVDKVRERRRR</sequence>
<keyword evidence="3" id="KW-1185">Reference proteome</keyword>
<accession>A0ABW0N6D1</accession>
<evidence type="ECO:0000313" key="2">
    <source>
        <dbReference type="EMBL" id="MFC5495088.1"/>
    </source>
</evidence>
<gene>
    <name evidence="2" type="ORF">ACFPKY_18395</name>
</gene>
<dbReference type="EMBL" id="JBHSMD010000006">
    <property type="protein sequence ID" value="MFC5495088.1"/>
    <property type="molecule type" value="Genomic_DNA"/>
</dbReference>
<comment type="caution">
    <text evidence="2">The sequence shown here is derived from an EMBL/GenBank/DDBJ whole genome shotgun (WGS) entry which is preliminary data.</text>
</comment>